<reference evidence="3" key="1">
    <citation type="journal article" date="2019" name="Int. J. Syst. Evol. Microbiol.">
        <title>The Global Catalogue of Microorganisms (GCM) 10K type strain sequencing project: providing services to taxonomists for standard genome sequencing and annotation.</title>
        <authorList>
            <consortium name="The Broad Institute Genomics Platform"/>
            <consortium name="The Broad Institute Genome Sequencing Center for Infectious Disease"/>
            <person name="Wu L."/>
            <person name="Ma J."/>
        </authorList>
    </citation>
    <scope>NUCLEOTIDE SEQUENCE [LARGE SCALE GENOMIC DNA]</scope>
    <source>
        <strain evidence="3">JCM 4957</strain>
    </source>
</reference>
<dbReference type="EMBL" id="BMWE01000002">
    <property type="protein sequence ID" value="GGY08075.1"/>
    <property type="molecule type" value="Genomic_DNA"/>
</dbReference>
<proteinExistence type="predicted"/>
<evidence type="ECO:0000256" key="1">
    <source>
        <dbReference type="SAM" id="MobiDB-lite"/>
    </source>
</evidence>
<sequence>MTNRRSGGQVFEGARSRHAGRTPAYWLASGARPVRGAAPRLGRRAAAQGRRAMPGLAVPGGASACGLAVSGGVASCGLAVSGGASACGLAVSGGVASCGLAVSGGASACGLAVSGGVASCGSAVSGGASAWGRCLRGAAGRPPVRDRGRKRFAVADIPLPGTAADKRRATLRRGAASLTETAGRAPFEKHGHRAGEGAP</sequence>
<dbReference type="Pfam" id="PF19907">
    <property type="entry name" value="DUF6380"/>
    <property type="match status" value="1"/>
</dbReference>
<organism evidence="2 3">
    <name type="scientific">Streptomyces djakartensis</name>
    <dbReference type="NCBI Taxonomy" id="68193"/>
    <lineage>
        <taxon>Bacteria</taxon>
        <taxon>Bacillati</taxon>
        <taxon>Actinomycetota</taxon>
        <taxon>Actinomycetes</taxon>
        <taxon>Kitasatosporales</taxon>
        <taxon>Streptomycetaceae</taxon>
        <taxon>Streptomyces</taxon>
    </lineage>
</organism>
<feature type="compositionally biased region" description="Basic and acidic residues" evidence="1">
    <location>
        <begin position="186"/>
        <end position="199"/>
    </location>
</feature>
<gene>
    <name evidence="2" type="ORF">GCM10010384_10890</name>
</gene>
<keyword evidence="3" id="KW-1185">Reference proteome</keyword>
<evidence type="ECO:0000313" key="3">
    <source>
        <dbReference type="Proteomes" id="UP000653308"/>
    </source>
</evidence>
<dbReference type="InterPro" id="IPR045960">
    <property type="entry name" value="DUF6380"/>
</dbReference>
<feature type="region of interest" description="Disordered" evidence="1">
    <location>
        <begin position="174"/>
        <end position="199"/>
    </location>
</feature>
<accession>A0ABQ2ZCK1</accession>
<evidence type="ECO:0000313" key="2">
    <source>
        <dbReference type="EMBL" id="GGY08075.1"/>
    </source>
</evidence>
<comment type="caution">
    <text evidence="2">The sequence shown here is derived from an EMBL/GenBank/DDBJ whole genome shotgun (WGS) entry which is preliminary data.</text>
</comment>
<protein>
    <submittedName>
        <fullName evidence="2">Uncharacterized protein</fullName>
    </submittedName>
</protein>
<dbReference type="Proteomes" id="UP000653308">
    <property type="component" value="Unassembled WGS sequence"/>
</dbReference>
<name>A0ABQ2ZCK1_9ACTN</name>